<dbReference type="Pfam" id="PF10383">
    <property type="entry name" value="Clr2"/>
    <property type="match status" value="1"/>
</dbReference>
<proteinExistence type="predicted"/>
<feature type="compositionally biased region" description="Low complexity" evidence="1">
    <location>
        <begin position="244"/>
        <end position="286"/>
    </location>
</feature>
<evidence type="ECO:0000313" key="4">
    <source>
        <dbReference type="EMBL" id="KXJ85494.1"/>
    </source>
</evidence>
<sequence length="626" mass="68583">MREREAHQWAVSRSDGKVQPRSIKSATGVRTPVPLEDPAYERWEFLAGNALREMFYKPDHRLAGSDFFVEFPGNYEIYFEARAGKKDYYLYGHPSGDSYKAARDFVPHLFWLTTGSEDIKDCQCTLCKRSVAEHARANAPKRKTSKPATTKAASTAPSSNTTTPVPAPAVPVTSTAGPAAPAPSVPVVQQPSASPHPATSAHVPAPAPAAAVLSPAVSQAQSRPQAVSAQQPQPGSQPRQEIKPAAASSAAPVTPAPPQQQQQQHQQQHQQQQQQQHQQQHQQQQQRILPPVESVLFRDGEVVWFKNGASWRIGIIIRNVSANATAGVRAHCVIRPLAHAALVIPPTAKLEEEMRPFLAFSVPSVSNNLTAALGNKPIHEIDWEAQQQAMAAGDPHKKDMLGMEASKMAVLVIDGSYSTFNRQSVPEPTPTRTFYAGVFLGSERLTAGEAVRIRPSPGDPPSPKPYPNVMAIRAIFVETTAEGERLIFFGDVLRLEEVPLSQPPAIYPHNLPAAMVREKSFRDKVRAHAGVRHDWVPMPGNMNQNAMRLETDVRGRFYETEKLMSIIDPARLQESVGKGELVEVQQYLNNRTDKATTRTTNRSEALMGVLPGNELPLSFGPGIIED</sequence>
<dbReference type="STRING" id="196109.A0A136IKV0"/>
<dbReference type="GO" id="GO:0033553">
    <property type="term" value="C:rDNA heterochromatin"/>
    <property type="evidence" value="ECO:0007669"/>
    <property type="project" value="TreeGrafter"/>
</dbReference>
<dbReference type="InterPro" id="IPR031915">
    <property type="entry name" value="Clr2_N"/>
</dbReference>
<dbReference type="InterPro" id="IPR018839">
    <property type="entry name" value="Tscrpt-silencing_Clr2_C"/>
</dbReference>
<evidence type="ECO:0000259" key="2">
    <source>
        <dbReference type="Pfam" id="PF10383"/>
    </source>
</evidence>
<dbReference type="InterPro" id="IPR038986">
    <property type="entry name" value="Clr2"/>
</dbReference>
<dbReference type="GO" id="GO:0030466">
    <property type="term" value="P:silent mating-type cassette heterochromatin formation"/>
    <property type="evidence" value="ECO:0007669"/>
    <property type="project" value="TreeGrafter"/>
</dbReference>
<gene>
    <name evidence="4" type="ORF">Micbo1qcDRAFT_237437</name>
</gene>
<dbReference type="PANTHER" id="PTHR38046:SF1">
    <property type="entry name" value="CRYPTIC LOCI REGULATOR 2"/>
    <property type="match status" value="1"/>
</dbReference>
<feature type="compositionally biased region" description="Low complexity" evidence="1">
    <location>
        <begin position="146"/>
        <end position="179"/>
    </location>
</feature>
<dbReference type="EMBL" id="KQ964280">
    <property type="protein sequence ID" value="KXJ85494.1"/>
    <property type="molecule type" value="Genomic_DNA"/>
</dbReference>
<feature type="region of interest" description="Disordered" evidence="1">
    <location>
        <begin position="133"/>
        <end position="287"/>
    </location>
</feature>
<name>A0A136IKV0_9PEZI</name>
<feature type="region of interest" description="Disordered" evidence="1">
    <location>
        <begin position="1"/>
        <end position="25"/>
    </location>
</feature>
<dbReference type="GO" id="GO:0070824">
    <property type="term" value="C:SHREC complex"/>
    <property type="evidence" value="ECO:0007669"/>
    <property type="project" value="InterPro"/>
</dbReference>
<dbReference type="Proteomes" id="UP000070501">
    <property type="component" value="Unassembled WGS sequence"/>
</dbReference>
<reference evidence="5" key="1">
    <citation type="submission" date="2016-02" db="EMBL/GenBank/DDBJ databases">
        <title>Draft genome sequence of Microdochium bolleyi, a fungal endophyte of beachgrass.</title>
        <authorList>
            <consortium name="DOE Joint Genome Institute"/>
            <person name="David A.S."/>
            <person name="May G."/>
            <person name="Haridas S."/>
            <person name="Lim J."/>
            <person name="Wang M."/>
            <person name="Labutti K."/>
            <person name="Lipzen A."/>
            <person name="Barry K."/>
            <person name="Grigoriev I.V."/>
        </authorList>
    </citation>
    <scope>NUCLEOTIDE SEQUENCE [LARGE SCALE GENOMIC DNA]</scope>
    <source>
        <strain evidence="5">J235TASD1</strain>
    </source>
</reference>
<dbReference type="OrthoDB" id="2421327at2759"/>
<evidence type="ECO:0008006" key="6">
    <source>
        <dbReference type="Google" id="ProtNLM"/>
    </source>
</evidence>
<feature type="domain" description="Cryptic loci regulator 2 N-terminal" evidence="3">
    <location>
        <begin position="70"/>
        <end position="127"/>
    </location>
</feature>
<feature type="compositionally biased region" description="Low complexity" evidence="1">
    <location>
        <begin position="185"/>
        <end position="222"/>
    </location>
</feature>
<keyword evidence="5" id="KW-1185">Reference proteome</keyword>
<feature type="domain" description="Cryptic loci regulator 2 C-terminal" evidence="2">
    <location>
        <begin position="434"/>
        <end position="559"/>
    </location>
</feature>
<evidence type="ECO:0000256" key="1">
    <source>
        <dbReference type="SAM" id="MobiDB-lite"/>
    </source>
</evidence>
<dbReference type="AlphaFoldDB" id="A0A136IKV0"/>
<dbReference type="PANTHER" id="PTHR38046">
    <property type="entry name" value="CRYPTIC LOCI REGULATOR 2"/>
    <property type="match status" value="1"/>
</dbReference>
<organism evidence="4 5">
    <name type="scientific">Microdochium bolleyi</name>
    <dbReference type="NCBI Taxonomy" id="196109"/>
    <lineage>
        <taxon>Eukaryota</taxon>
        <taxon>Fungi</taxon>
        <taxon>Dikarya</taxon>
        <taxon>Ascomycota</taxon>
        <taxon>Pezizomycotina</taxon>
        <taxon>Sordariomycetes</taxon>
        <taxon>Xylariomycetidae</taxon>
        <taxon>Xylariales</taxon>
        <taxon>Microdochiaceae</taxon>
        <taxon>Microdochium</taxon>
    </lineage>
</organism>
<evidence type="ECO:0000313" key="5">
    <source>
        <dbReference type="Proteomes" id="UP000070501"/>
    </source>
</evidence>
<evidence type="ECO:0000259" key="3">
    <source>
        <dbReference type="Pfam" id="PF16761"/>
    </source>
</evidence>
<dbReference type="GO" id="GO:0031934">
    <property type="term" value="C:mating-type region heterochromatin"/>
    <property type="evidence" value="ECO:0007669"/>
    <property type="project" value="TreeGrafter"/>
</dbReference>
<dbReference type="InParanoid" id="A0A136IKV0"/>
<protein>
    <recommendedName>
        <fullName evidence="6">Cryptic loci regulator 2 N-terminal domain-containing protein</fullName>
    </recommendedName>
</protein>
<accession>A0A136IKV0</accession>
<dbReference type="Pfam" id="PF16761">
    <property type="entry name" value="Clr2_transil"/>
    <property type="match status" value="1"/>
</dbReference>
<feature type="compositionally biased region" description="Polar residues" evidence="1">
    <location>
        <begin position="223"/>
        <end position="239"/>
    </location>
</feature>